<evidence type="ECO:0000313" key="2">
    <source>
        <dbReference type="EMBL" id="PNW73044.1"/>
    </source>
</evidence>
<dbReference type="GeneID" id="5715816"/>
<dbReference type="Gramene" id="PNW73044">
    <property type="protein sequence ID" value="PNW73044"/>
    <property type="gene ID" value="CHLRE_14g616650v5"/>
</dbReference>
<dbReference type="AlphaFoldDB" id="A0A2K3CXM7"/>
<proteinExistence type="predicted"/>
<sequence length="963" mass="104624">MKLLRLVLFLGACHSIKAANHAPTIKQGSRLLPASLAPDVAYFDAGDASSLVVDPSTGRVSEQRDLLATAQSPRPALKWQGNCRYQGGPAGANGSVYLDGWTCHAKLSAPLCNGTCLKGAYTIVVVLGFGHGYYSTILSALAPSSQPRQRLVWRDSELFLRSIPDSGFYVGQEFVPPFSAAFNATPEDFYKGLLRPVSYYGNNGWSVQALAVQPATRRKDSRATWYAQPRAPNAKSTTVASGRTPGLFAPVGSDFVIGCDYMETMPDDAARINATDIRLPITYRCDPRNTGLRGRLVAVLVYSKALKEAQVARISTFYSPRWVPASPPPPLMKSPPPKPVRGLPSDLLPDVAFFDAGDRASLTINRTSSQVTAQRDILATPEVPRPSLTWSGDCRWDSAAGGSVVLDGKSCFAILDTKSRLCDWDRGDGGFTVVLVAQLGPSQQERVALLTSRGYEADIWNGERMLAWRPDEVLTRKLVKFVDPVNDDPNNEYDNARFPDAVANSTFTFTRVPARTWTLEAFVGRPNHTNELNGTARYYRGGLDDSAGARVLYSGPAPLLKAPSGVDFALGCDYTMFDIPDEDYGNYELRCNTNSYLQGRLAAVLVYTRQLSAADVSRLLTYYRTTRWLAAGTPPSPPPFPPPPPSPPSTGLPAALMPDLAYFDASAATAGRLVVPQPGAKVATGGGVRALRDVLNPGQQRLDWFGDCRYDATSGGGSIVLDGSSCYAQLNTNLCAEWQLILNSNGGENLNFTLVAVLELDNTRLPPPPKPPLAPTVNSDHEIAELDTGGMGIMSYGMQDGAYYYFGNPSMHWSTKATYMTLDGGEDYNNVDYRRNFPSPVPRGLWSMEAINSYSYDVPAPGNTGSTIHNQGYTYVRGTAAQAAGNVTQVAGDEYSFGPPDGTELRIGCTWRNTDMNYDCQPGTFLRGRLSAVLVYSRALEKKELQRLHAYYSGRWSAAGKGR</sequence>
<dbReference type="EMBL" id="CM008975">
    <property type="protein sequence ID" value="PNW73044.1"/>
    <property type="molecule type" value="Genomic_DNA"/>
</dbReference>
<dbReference type="InParanoid" id="A0A2K3CXM7"/>
<organism evidence="2 3">
    <name type="scientific">Chlamydomonas reinhardtii</name>
    <name type="common">Chlamydomonas smithii</name>
    <dbReference type="NCBI Taxonomy" id="3055"/>
    <lineage>
        <taxon>Eukaryota</taxon>
        <taxon>Viridiplantae</taxon>
        <taxon>Chlorophyta</taxon>
        <taxon>core chlorophytes</taxon>
        <taxon>Chlorophyceae</taxon>
        <taxon>CS clade</taxon>
        <taxon>Chlamydomonadales</taxon>
        <taxon>Chlamydomonadaceae</taxon>
        <taxon>Chlamydomonas</taxon>
    </lineage>
</organism>
<keyword evidence="3" id="KW-1185">Reference proteome</keyword>
<feature type="signal peptide" evidence="1">
    <location>
        <begin position="1"/>
        <end position="18"/>
    </location>
</feature>
<dbReference type="KEGG" id="cre:CHLRE_14g616650v5"/>
<reference evidence="2 3" key="1">
    <citation type="journal article" date="2007" name="Science">
        <title>The Chlamydomonas genome reveals the evolution of key animal and plant functions.</title>
        <authorList>
            <person name="Merchant S.S."/>
            <person name="Prochnik S.E."/>
            <person name="Vallon O."/>
            <person name="Harris E.H."/>
            <person name="Karpowicz S.J."/>
            <person name="Witman G.B."/>
            <person name="Terry A."/>
            <person name="Salamov A."/>
            <person name="Fritz-Laylin L.K."/>
            <person name="Marechal-Drouard L."/>
            <person name="Marshall W.F."/>
            <person name="Qu L.H."/>
            <person name="Nelson D.R."/>
            <person name="Sanderfoot A.A."/>
            <person name="Spalding M.H."/>
            <person name="Kapitonov V.V."/>
            <person name="Ren Q."/>
            <person name="Ferris P."/>
            <person name="Lindquist E."/>
            <person name="Shapiro H."/>
            <person name="Lucas S.M."/>
            <person name="Grimwood J."/>
            <person name="Schmutz J."/>
            <person name="Cardol P."/>
            <person name="Cerutti H."/>
            <person name="Chanfreau G."/>
            <person name="Chen C.L."/>
            <person name="Cognat V."/>
            <person name="Croft M.T."/>
            <person name="Dent R."/>
            <person name="Dutcher S."/>
            <person name="Fernandez E."/>
            <person name="Fukuzawa H."/>
            <person name="Gonzalez-Ballester D."/>
            <person name="Gonzalez-Halphen D."/>
            <person name="Hallmann A."/>
            <person name="Hanikenne M."/>
            <person name="Hippler M."/>
            <person name="Inwood W."/>
            <person name="Jabbari K."/>
            <person name="Kalanon M."/>
            <person name="Kuras R."/>
            <person name="Lefebvre P.A."/>
            <person name="Lemaire S.D."/>
            <person name="Lobanov A.V."/>
            <person name="Lohr M."/>
            <person name="Manuell A."/>
            <person name="Meier I."/>
            <person name="Mets L."/>
            <person name="Mittag M."/>
            <person name="Mittelmeier T."/>
            <person name="Moroney J.V."/>
            <person name="Moseley J."/>
            <person name="Napoli C."/>
            <person name="Nedelcu A.M."/>
            <person name="Niyogi K."/>
            <person name="Novoselov S.V."/>
            <person name="Paulsen I.T."/>
            <person name="Pazour G."/>
            <person name="Purton S."/>
            <person name="Ral J.P."/>
            <person name="Riano-Pachon D.M."/>
            <person name="Riekhof W."/>
            <person name="Rymarquis L."/>
            <person name="Schroda M."/>
            <person name="Stern D."/>
            <person name="Umen J."/>
            <person name="Willows R."/>
            <person name="Wilson N."/>
            <person name="Zimmer S.L."/>
            <person name="Allmer J."/>
            <person name="Balk J."/>
            <person name="Bisova K."/>
            <person name="Chen C.J."/>
            <person name="Elias M."/>
            <person name="Gendler K."/>
            <person name="Hauser C."/>
            <person name="Lamb M.R."/>
            <person name="Ledford H."/>
            <person name="Long J.C."/>
            <person name="Minagawa J."/>
            <person name="Page M.D."/>
            <person name="Pan J."/>
            <person name="Pootakham W."/>
            <person name="Roje S."/>
            <person name="Rose A."/>
            <person name="Stahlberg E."/>
            <person name="Terauchi A.M."/>
            <person name="Yang P."/>
            <person name="Ball S."/>
            <person name="Bowler C."/>
            <person name="Dieckmann C.L."/>
            <person name="Gladyshev V.N."/>
            <person name="Green P."/>
            <person name="Jorgensen R."/>
            <person name="Mayfield S."/>
            <person name="Mueller-Roeber B."/>
            <person name="Rajamani S."/>
            <person name="Sayre R.T."/>
            <person name="Brokstein P."/>
            <person name="Dubchak I."/>
            <person name="Goodstein D."/>
            <person name="Hornick L."/>
            <person name="Huang Y.W."/>
            <person name="Jhaveri J."/>
            <person name="Luo Y."/>
            <person name="Martinez D."/>
            <person name="Ngau W.C."/>
            <person name="Otillar B."/>
            <person name="Poliakov A."/>
            <person name="Porter A."/>
            <person name="Szajkowski L."/>
            <person name="Werner G."/>
            <person name="Zhou K."/>
            <person name="Grigoriev I.V."/>
            <person name="Rokhsar D.S."/>
            <person name="Grossman A.R."/>
        </authorList>
    </citation>
    <scope>NUCLEOTIDE SEQUENCE [LARGE SCALE GENOMIC DNA]</scope>
    <source>
        <strain evidence="3">CC-503</strain>
    </source>
</reference>
<dbReference type="RefSeq" id="XP_042916772.1">
    <property type="nucleotide sequence ID" value="XM_043070099.1"/>
</dbReference>
<dbReference type="Proteomes" id="UP000006906">
    <property type="component" value="Chromosome 14"/>
</dbReference>
<dbReference type="OrthoDB" id="529704at2759"/>
<keyword evidence="1" id="KW-0732">Signal</keyword>
<evidence type="ECO:0000313" key="3">
    <source>
        <dbReference type="Proteomes" id="UP000006906"/>
    </source>
</evidence>
<dbReference type="GO" id="GO:0030036">
    <property type="term" value="P:actin cytoskeleton organization"/>
    <property type="evidence" value="ECO:0000318"/>
    <property type="project" value="GO_Central"/>
</dbReference>
<feature type="chain" id="PRO_5014464299" evidence="1">
    <location>
        <begin position="19"/>
        <end position="963"/>
    </location>
</feature>
<accession>A0A2K3CXM7</accession>
<dbReference type="ExpressionAtlas" id="A0A2K3CXM7">
    <property type="expression patterns" value="baseline and differential"/>
</dbReference>
<protein>
    <submittedName>
        <fullName evidence="2">Uncharacterized protein</fullName>
    </submittedName>
</protein>
<name>A0A2K3CXM7_CHLRE</name>
<gene>
    <name evidence="2" type="ORF">CHLRE_14g616650v5</name>
</gene>
<evidence type="ECO:0000256" key="1">
    <source>
        <dbReference type="SAM" id="SignalP"/>
    </source>
</evidence>